<dbReference type="Proteomes" id="UP000828251">
    <property type="component" value="Unassembled WGS sequence"/>
</dbReference>
<name>A0A9D3ZKQ4_9ROSI</name>
<proteinExistence type="predicted"/>
<dbReference type="Pfam" id="PF13456">
    <property type="entry name" value="RVT_3"/>
    <property type="match status" value="1"/>
</dbReference>
<organism evidence="2 3">
    <name type="scientific">Gossypium stocksii</name>
    <dbReference type="NCBI Taxonomy" id="47602"/>
    <lineage>
        <taxon>Eukaryota</taxon>
        <taxon>Viridiplantae</taxon>
        <taxon>Streptophyta</taxon>
        <taxon>Embryophyta</taxon>
        <taxon>Tracheophyta</taxon>
        <taxon>Spermatophyta</taxon>
        <taxon>Magnoliopsida</taxon>
        <taxon>eudicotyledons</taxon>
        <taxon>Gunneridae</taxon>
        <taxon>Pentapetalae</taxon>
        <taxon>rosids</taxon>
        <taxon>malvids</taxon>
        <taxon>Malvales</taxon>
        <taxon>Malvaceae</taxon>
        <taxon>Malvoideae</taxon>
        <taxon>Gossypium</taxon>
    </lineage>
</organism>
<feature type="domain" description="RNase H type-1" evidence="1">
    <location>
        <begin position="16"/>
        <end position="59"/>
    </location>
</feature>
<keyword evidence="3" id="KW-1185">Reference proteome</keyword>
<gene>
    <name evidence="2" type="ORF">J1N35_036448</name>
</gene>
<protein>
    <recommendedName>
        <fullName evidence="1">RNase H type-1 domain-containing protein</fullName>
    </recommendedName>
</protein>
<dbReference type="InterPro" id="IPR002156">
    <property type="entry name" value="RNaseH_domain"/>
</dbReference>
<reference evidence="2 3" key="1">
    <citation type="journal article" date="2021" name="Plant Biotechnol. J.">
        <title>Multi-omics assisted identification of the key and species-specific regulatory components of drought-tolerant mechanisms in Gossypium stocksii.</title>
        <authorList>
            <person name="Yu D."/>
            <person name="Ke L."/>
            <person name="Zhang D."/>
            <person name="Wu Y."/>
            <person name="Sun Y."/>
            <person name="Mei J."/>
            <person name="Sun J."/>
            <person name="Sun Y."/>
        </authorList>
    </citation>
    <scope>NUCLEOTIDE SEQUENCE [LARGE SCALE GENOMIC DNA]</scope>
    <source>
        <strain evidence="3">cv. E1</strain>
        <tissue evidence="2">Leaf</tissue>
    </source>
</reference>
<accession>A0A9D3ZKQ4</accession>
<dbReference type="AlphaFoldDB" id="A0A9D3ZKQ4"/>
<dbReference type="EMBL" id="JAIQCV010000011">
    <property type="protein sequence ID" value="KAH1045664.1"/>
    <property type="molecule type" value="Genomic_DNA"/>
</dbReference>
<evidence type="ECO:0000313" key="2">
    <source>
        <dbReference type="EMBL" id="KAH1045664.1"/>
    </source>
</evidence>
<comment type="caution">
    <text evidence="2">The sequence shown here is derived from an EMBL/GenBank/DDBJ whole genome shotgun (WGS) entry which is preliminary data.</text>
</comment>
<sequence length="80" mass="8687">MNLATGSLVITDMGAGSALQAELLVVLEGLNIAWQRGYRKVVVESENNVVVQLTSRNSMERCLPSLKFDALRTQPQAAGR</sequence>
<evidence type="ECO:0000259" key="1">
    <source>
        <dbReference type="Pfam" id="PF13456"/>
    </source>
</evidence>
<dbReference type="GO" id="GO:0003676">
    <property type="term" value="F:nucleic acid binding"/>
    <property type="evidence" value="ECO:0007669"/>
    <property type="project" value="InterPro"/>
</dbReference>
<evidence type="ECO:0000313" key="3">
    <source>
        <dbReference type="Proteomes" id="UP000828251"/>
    </source>
</evidence>
<dbReference type="GO" id="GO:0004523">
    <property type="term" value="F:RNA-DNA hybrid ribonuclease activity"/>
    <property type="evidence" value="ECO:0007669"/>
    <property type="project" value="InterPro"/>
</dbReference>